<feature type="binding site" evidence="9">
    <location>
        <position position="99"/>
    </location>
    <ligand>
        <name>Mg(2+)</name>
        <dbReference type="ChEBI" id="CHEBI:18420"/>
        <label>1</label>
        <note>catalytic</note>
    </ligand>
</feature>
<dbReference type="GO" id="GO:0006021">
    <property type="term" value="P:inositol biosynthetic process"/>
    <property type="evidence" value="ECO:0007669"/>
    <property type="project" value="UniProtKB-ARBA"/>
</dbReference>
<dbReference type="GO" id="GO:0046854">
    <property type="term" value="P:phosphatidylinositol phosphate biosynthetic process"/>
    <property type="evidence" value="ECO:0007669"/>
    <property type="project" value="InterPro"/>
</dbReference>
<keyword evidence="8 9" id="KW-0460">Magnesium</keyword>
<dbReference type="Proteomes" id="UP001445335">
    <property type="component" value="Unassembled WGS sequence"/>
</dbReference>
<dbReference type="PANTHER" id="PTHR20854:SF4">
    <property type="entry name" value="INOSITOL-1-MONOPHOSPHATASE-RELATED"/>
    <property type="match status" value="1"/>
</dbReference>
<evidence type="ECO:0000256" key="8">
    <source>
        <dbReference type="ARBA" id="ARBA00022842"/>
    </source>
</evidence>
<dbReference type="PRINTS" id="PR00377">
    <property type="entry name" value="IMPHPHTASES"/>
</dbReference>
<dbReference type="EC" id="3.1.3.25" evidence="10"/>
<dbReference type="PROSITE" id="PS00629">
    <property type="entry name" value="IMP_1"/>
    <property type="match status" value="1"/>
</dbReference>
<evidence type="ECO:0000313" key="11">
    <source>
        <dbReference type="EMBL" id="KAK9842473.1"/>
    </source>
</evidence>
<evidence type="ECO:0000256" key="9">
    <source>
        <dbReference type="PIRSR" id="PIRSR600760-2"/>
    </source>
</evidence>
<keyword evidence="7 10" id="KW-0378">Hydrolase</keyword>
<feature type="binding site" evidence="9">
    <location>
        <position position="75"/>
    </location>
    <ligand>
        <name>Mg(2+)</name>
        <dbReference type="ChEBI" id="CHEBI:18420"/>
        <label>1</label>
        <note>catalytic</note>
    </ligand>
</feature>
<comment type="caution">
    <text evidence="11">The sequence shown here is derived from an EMBL/GenBank/DDBJ whole genome shotgun (WGS) entry which is preliminary data.</text>
</comment>
<dbReference type="GO" id="GO:0046872">
    <property type="term" value="F:metal ion binding"/>
    <property type="evidence" value="ECO:0007669"/>
    <property type="project" value="UniProtKB-KW"/>
</dbReference>
<evidence type="ECO:0000256" key="6">
    <source>
        <dbReference type="ARBA" id="ARBA00022723"/>
    </source>
</evidence>
<feature type="binding site" evidence="9">
    <location>
        <position position="226"/>
    </location>
    <ligand>
        <name>Mg(2+)</name>
        <dbReference type="ChEBI" id="CHEBI:18420"/>
        <label>1</label>
        <note>catalytic</note>
    </ligand>
</feature>
<evidence type="ECO:0000256" key="3">
    <source>
        <dbReference type="ARBA" id="ARBA00005152"/>
    </source>
</evidence>
<keyword evidence="5" id="KW-0452">Lithium</keyword>
<dbReference type="InterPro" id="IPR020552">
    <property type="entry name" value="Inositol_monoPase_Li-sen"/>
</dbReference>
<protein>
    <recommendedName>
        <fullName evidence="10">Inositol-1-monophosphatase</fullName>
        <ecNumber evidence="10">3.1.3.25</ecNumber>
    </recommendedName>
</protein>
<dbReference type="FunFam" id="3.40.190.80:FF:000002">
    <property type="entry name" value="Inositol-1-monophosphatase"/>
    <property type="match status" value="1"/>
</dbReference>
<dbReference type="GO" id="GO:0008934">
    <property type="term" value="F:inositol monophosphate 1-phosphatase activity"/>
    <property type="evidence" value="ECO:0007669"/>
    <property type="project" value="InterPro"/>
</dbReference>
<dbReference type="GO" id="GO:0007165">
    <property type="term" value="P:signal transduction"/>
    <property type="evidence" value="ECO:0007669"/>
    <property type="project" value="TreeGrafter"/>
</dbReference>
<keyword evidence="12" id="KW-1185">Reference proteome</keyword>
<dbReference type="SUPFAM" id="SSF56655">
    <property type="entry name" value="Carbohydrate phosphatase"/>
    <property type="match status" value="1"/>
</dbReference>
<accession>A0AAW1S9Y9</accession>
<dbReference type="EMBL" id="JALJOU010000007">
    <property type="protein sequence ID" value="KAK9842473.1"/>
    <property type="molecule type" value="Genomic_DNA"/>
</dbReference>
<dbReference type="InterPro" id="IPR020583">
    <property type="entry name" value="Inositol_monoP_metal-BS"/>
</dbReference>
<sequence>MAATPAADAQLDNYERVAVLAAKDAGAVIDAAFRKEKNIEHKGAMDLVTETDKECEALILQALQDAFPTHRFIGEEGSAAQGFTSELTDEPTWLVDPLDGTTNFVHRFPFVCVSIALAINKKVVVGVVYNPVMRELFTAVAGRGARLNGAPICVSRAAELGAALLVTEVGVARDDETIGAIFGRMGALTKQMRAVRALGSCALDLCSVACGRADAMFEVGFGGPWDCAAGALVVLEAGGRVTDVAGGPFGLMARRVLATNVHLADAVAAVLREQPLGPREPQPPA</sequence>
<evidence type="ECO:0000256" key="2">
    <source>
        <dbReference type="ARBA" id="ARBA00001946"/>
    </source>
</evidence>
<evidence type="ECO:0000256" key="7">
    <source>
        <dbReference type="ARBA" id="ARBA00022801"/>
    </source>
</evidence>
<evidence type="ECO:0000256" key="10">
    <source>
        <dbReference type="RuleBase" id="RU364068"/>
    </source>
</evidence>
<dbReference type="InterPro" id="IPR033942">
    <property type="entry name" value="IMPase"/>
</dbReference>
<dbReference type="FunFam" id="3.30.540.10:FF:000004">
    <property type="entry name" value="Inositol-1-monophosphatase"/>
    <property type="match status" value="1"/>
</dbReference>
<evidence type="ECO:0000256" key="5">
    <source>
        <dbReference type="ARBA" id="ARBA00022671"/>
    </source>
</evidence>
<dbReference type="PRINTS" id="PR00378">
    <property type="entry name" value="LIIMPHPHTASE"/>
</dbReference>
<feature type="binding site" evidence="9">
    <location>
        <position position="98"/>
    </location>
    <ligand>
        <name>Mg(2+)</name>
        <dbReference type="ChEBI" id="CHEBI:18420"/>
        <label>1</label>
        <note>catalytic</note>
    </ligand>
</feature>
<evidence type="ECO:0000256" key="1">
    <source>
        <dbReference type="ARBA" id="ARBA00001033"/>
    </source>
</evidence>
<dbReference type="AlphaFoldDB" id="A0AAW1S9Y9"/>
<organism evidence="11 12">
    <name type="scientific">Elliptochloris bilobata</name>
    <dbReference type="NCBI Taxonomy" id="381761"/>
    <lineage>
        <taxon>Eukaryota</taxon>
        <taxon>Viridiplantae</taxon>
        <taxon>Chlorophyta</taxon>
        <taxon>core chlorophytes</taxon>
        <taxon>Trebouxiophyceae</taxon>
        <taxon>Trebouxiophyceae incertae sedis</taxon>
        <taxon>Elliptochloris clade</taxon>
        <taxon>Elliptochloris</taxon>
    </lineage>
</organism>
<dbReference type="Gene3D" id="3.30.540.10">
    <property type="entry name" value="Fructose-1,6-Bisphosphatase, subunit A, domain 1"/>
    <property type="match status" value="1"/>
</dbReference>
<proteinExistence type="inferred from homology"/>
<comment type="similarity">
    <text evidence="4 10">Belongs to the inositol monophosphatase superfamily.</text>
</comment>
<dbReference type="PROSITE" id="PS00630">
    <property type="entry name" value="IMP_2"/>
    <property type="match status" value="1"/>
</dbReference>
<comment type="catalytic activity">
    <reaction evidence="1 10">
        <text>a myo-inositol phosphate + H2O = myo-inositol + phosphate</text>
        <dbReference type="Rhea" id="RHEA:24056"/>
        <dbReference type="ChEBI" id="CHEBI:15377"/>
        <dbReference type="ChEBI" id="CHEBI:17268"/>
        <dbReference type="ChEBI" id="CHEBI:43474"/>
        <dbReference type="ChEBI" id="CHEBI:84139"/>
        <dbReference type="EC" id="3.1.3.25"/>
    </reaction>
</comment>
<name>A0AAW1S9Y9_9CHLO</name>
<comment type="pathway">
    <text evidence="3 10">Polyol metabolism; myo-inositol biosynthesis; myo-inositol from D-glucose 6-phosphate: step 2/2.</text>
</comment>
<evidence type="ECO:0000256" key="4">
    <source>
        <dbReference type="ARBA" id="ARBA00009759"/>
    </source>
</evidence>
<reference evidence="11 12" key="1">
    <citation type="journal article" date="2024" name="Nat. Commun.">
        <title>Phylogenomics reveals the evolutionary origins of lichenization in chlorophyte algae.</title>
        <authorList>
            <person name="Puginier C."/>
            <person name="Libourel C."/>
            <person name="Otte J."/>
            <person name="Skaloud P."/>
            <person name="Haon M."/>
            <person name="Grisel S."/>
            <person name="Petersen M."/>
            <person name="Berrin J.G."/>
            <person name="Delaux P.M."/>
            <person name="Dal Grande F."/>
            <person name="Keller J."/>
        </authorList>
    </citation>
    <scope>NUCLEOTIDE SEQUENCE [LARGE SCALE GENOMIC DNA]</scope>
    <source>
        <strain evidence="11 12">SAG 245.80</strain>
    </source>
</reference>
<dbReference type="CDD" id="cd01639">
    <property type="entry name" value="IMPase"/>
    <property type="match status" value="1"/>
</dbReference>
<evidence type="ECO:0000313" key="12">
    <source>
        <dbReference type="Proteomes" id="UP001445335"/>
    </source>
</evidence>
<gene>
    <name evidence="11" type="ORF">WJX81_001652</name>
</gene>
<keyword evidence="6 9" id="KW-0479">Metal-binding</keyword>
<comment type="cofactor">
    <cofactor evidence="2 9 10">
        <name>Mg(2+)</name>
        <dbReference type="ChEBI" id="CHEBI:18420"/>
    </cofactor>
</comment>
<dbReference type="InterPro" id="IPR000760">
    <property type="entry name" value="Inositol_monophosphatase-like"/>
</dbReference>
<feature type="binding site" evidence="9">
    <location>
        <position position="96"/>
    </location>
    <ligand>
        <name>Mg(2+)</name>
        <dbReference type="ChEBI" id="CHEBI:18420"/>
        <label>1</label>
        <note>catalytic</note>
    </ligand>
</feature>
<dbReference type="InterPro" id="IPR020550">
    <property type="entry name" value="Inositol_monophosphatase_CS"/>
</dbReference>
<dbReference type="Pfam" id="PF00459">
    <property type="entry name" value="Inositol_P"/>
    <property type="match status" value="1"/>
</dbReference>
<dbReference type="Gene3D" id="3.40.190.80">
    <property type="match status" value="1"/>
</dbReference>
<dbReference type="PANTHER" id="PTHR20854">
    <property type="entry name" value="INOSITOL MONOPHOSPHATASE"/>
    <property type="match status" value="1"/>
</dbReference>